<dbReference type="AlphaFoldDB" id="V4BZC8"/>
<evidence type="ECO:0000259" key="2">
    <source>
        <dbReference type="PROSITE" id="PS50254"/>
    </source>
</evidence>
<dbReference type="OrthoDB" id="6134782at2759"/>
<feature type="compositionally biased region" description="Polar residues" evidence="1">
    <location>
        <begin position="478"/>
        <end position="487"/>
    </location>
</feature>
<dbReference type="GO" id="GO:0003700">
    <property type="term" value="F:DNA-binding transcription factor activity"/>
    <property type="evidence" value="ECO:0007669"/>
    <property type="project" value="InterPro"/>
</dbReference>
<dbReference type="Proteomes" id="UP000030746">
    <property type="component" value="Unassembled WGS sequence"/>
</dbReference>
<dbReference type="GeneID" id="20248883"/>
<name>V4BZC8_LOTGI</name>
<evidence type="ECO:0000313" key="4">
    <source>
        <dbReference type="Proteomes" id="UP000030746"/>
    </source>
</evidence>
<accession>V4BZC8</accession>
<dbReference type="HOGENOM" id="CLU_435659_0_0_1"/>
<evidence type="ECO:0000256" key="1">
    <source>
        <dbReference type="SAM" id="MobiDB-lite"/>
    </source>
</evidence>
<dbReference type="RefSeq" id="XP_009054783.1">
    <property type="nucleotide sequence ID" value="XM_009056535.1"/>
</dbReference>
<dbReference type="PROSITE" id="PS50254">
    <property type="entry name" value="REL_2"/>
    <property type="match status" value="1"/>
</dbReference>
<feature type="domain" description="RHD" evidence="2">
    <location>
        <begin position="31"/>
        <end position="180"/>
    </location>
</feature>
<dbReference type="CTD" id="20248883"/>
<dbReference type="GO" id="GO:0003677">
    <property type="term" value="F:DNA binding"/>
    <property type="evidence" value="ECO:0007669"/>
    <property type="project" value="InterPro"/>
</dbReference>
<sequence>MTVNYRRVLFPYLFTNTIPKKIMPTMGFGIRSDPEMQIEYKVEFHYQKFRYETEKRTGKKQHTKPMMIIKCKELPDIPHKYKLYIVPVSPNKPFCVHPNKLVGKDCCDGVYHTTDVSKIKKKANGDCILEIPYLYICRTKKNAVKNSLEKMLKQLPDSVNELCKIESSSDDNVKTDSIRLRVILDIDGKMYNKLTSIITHHDSGEKVKLNINELSSYNFTSEDKNYIWIFTEDIIGPDIKQGEFEVQMITDNWESKPYILKNGDISYKRAIKYVVPECKDSCIQTGDVKGKLVLRCLINNLTSDRDIVFIQSKLHKKRKALRDRQYDIKRLCLEKGQSSSEISQDSDMPTSNNNRETATSDNYRLLQNNGGKTFVPESEPSTFKPALQKPTPQTYVPQQPTSENASTALTMEFSSNAVSQQPSSEIVSIDYLANDLVNDNVGAQEMESDSSQLYLTYDNIDNNPSQGSQARIHEASDTSHAGSSFGMSGDQNWYDSKYKEFNQGVGSSLQAESSDVSTSYRPEVEPVTPVIFGSTLDILAESVQLSGIPDNSSQNTNHVEGTSFQREVQLHPENFDMKKSVSPPGSSMELLPQVDFDFNLSSIDIVAGCTELLEASAVDYQKDLQLKK</sequence>
<dbReference type="SUPFAM" id="SSF49417">
    <property type="entry name" value="p53-like transcription factors"/>
    <property type="match status" value="1"/>
</dbReference>
<feature type="region of interest" description="Disordered" evidence="1">
    <location>
        <begin position="339"/>
        <end position="361"/>
    </location>
</feature>
<protein>
    <recommendedName>
        <fullName evidence="2">RHD domain-containing protein</fullName>
    </recommendedName>
</protein>
<organism evidence="3 4">
    <name type="scientific">Lottia gigantea</name>
    <name type="common">Giant owl limpet</name>
    <dbReference type="NCBI Taxonomy" id="225164"/>
    <lineage>
        <taxon>Eukaryota</taxon>
        <taxon>Metazoa</taxon>
        <taxon>Spiralia</taxon>
        <taxon>Lophotrochozoa</taxon>
        <taxon>Mollusca</taxon>
        <taxon>Gastropoda</taxon>
        <taxon>Patellogastropoda</taxon>
        <taxon>Lottioidea</taxon>
        <taxon>Lottiidae</taxon>
        <taxon>Lottia</taxon>
    </lineage>
</organism>
<feature type="compositionally biased region" description="Low complexity" evidence="1">
    <location>
        <begin position="388"/>
        <end position="400"/>
    </location>
</feature>
<evidence type="ECO:0000313" key="3">
    <source>
        <dbReference type="EMBL" id="ESO94499.1"/>
    </source>
</evidence>
<reference evidence="3 4" key="1">
    <citation type="journal article" date="2013" name="Nature">
        <title>Insights into bilaterian evolution from three spiralian genomes.</title>
        <authorList>
            <person name="Simakov O."/>
            <person name="Marletaz F."/>
            <person name="Cho S.J."/>
            <person name="Edsinger-Gonzales E."/>
            <person name="Havlak P."/>
            <person name="Hellsten U."/>
            <person name="Kuo D.H."/>
            <person name="Larsson T."/>
            <person name="Lv J."/>
            <person name="Arendt D."/>
            <person name="Savage R."/>
            <person name="Osoegawa K."/>
            <person name="de Jong P."/>
            <person name="Grimwood J."/>
            <person name="Chapman J.A."/>
            <person name="Shapiro H."/>
            <person name="Aerts A."/>
            <person name="Otillar R.P."/>
            <person name="Terry A.Y."/>
            <person name="Boore J.L."/>
            <person name="Grigoriev I.V."/>
            <person name="Lindberg D.R."/>
            <person name="Seaver E.C."/>
            <person name="Weisblat D.A."/>
            <person name="Putnam N.H."/>
            <person name="Rokhsar D.S."/>
        </authorList>
    </citation>
    <scope>NUCLEOTIDE SEQUENCE [LARGE SCALE GENOMIC DNA]</scope>
</reference>
<dbReference type="Gene3D" id="2.60.40.340">
    <property type="entry name" value="Rel homology domain (RHD), DNA-binding domain"/>
    <property type="match status" value="1"/>
</dbReference>
<feature type="region of interest" description="Disordered" evidence="1">
    <location>
        <begin position="464"/>
        <end position="487"/>
    </location>
</feature>
<proteinExistence type="predicted"/>
<dbReference type="InterPro" id="IPR008967">
    <property type="entry name" value="p53-like_TF_DNA-bd_sf"/>
</dbReference>
<feature type="region of interest" description="Disordered" evidence="1">
    <location>
        <begin position="375"/>
        <end position="400"/>
    </location>
</feature>
<gene>
    <name evidence="3" type="ORF">LOTGIDRAFT_232334</name>
</gene>
<dbReference type="KEGG" id="lgi:LOTGIDRAFT_232334"/>
<dbReference type="InterPro" id="IPR011539">
    <property type="entry name" value="RHD_DNA_bind_dom"/>
</dbReference>
<dbReference type="InterPro" id="IPR037059">
    <property type="entry name" value="RHD_DNA_bind_dom_sf"/>
</dbReference>
<keyword evidence="4" id="KW-1185">Reference proteome</keyword>
<dbReference type="EMBL" id="KB201802">
    <property type="protein sequence ID" value="ESO94499.1"/>
    <property type="molecule type" value="Genomic_DNA"/>
</dbReference>